<dbReference type="EMBL" id="CM031836">
    <property type="protein sequence ID" value="KAG6684424.1"/>
    <property type="molecule type" value="Genomic_DNA"/>
</dbReference>
<proteinExistence type="predicted"/>
<evidence type="ECO:0000313" key="2">
    <source>
        <dbReference type="EMBL" id="KAG6684424.1"/>
    </source>
</evidence>
<dbReference type="AlphaFoldDB" id="A0A922DHE3"/>
<accession>A0A922DHE3</accession>
<gene>
    <name evidence="2" type="ORF">I3842_12G062900</name>
</gene>
<evidence type="ECO:0000313" key="3">
    <source>
        <dbReference type="Proteomes" id="UP000811246"/>
    </source>
</evidence>
<sequence>MAVGSEAGCSSAMDMKDEASGLYSMDVGTFSDSGKKLGEVEGVLWAVKTQLSGVLEEVSLLMQNVDMRLSMVMGLNKVITSSTAASMWVPEVSNVMGRDVLGLKEGTLVSIGSKDGDVLGLKAQAAFKAHDPRPTSPRVEVGENMDGALSPPIGQPIQHLSPNPRAENTRVGNPSTDTSRVLRVINQSANCDPPVQTLPVTSPTTLPAQKQLMNTVVNSVFPASSPKALTEPFSDNSANSDLPVQTLLATSPTTFPAQKQPMNTVVTSVLPVSSPKASTEPFSPVEATHLDSISGFQATASSPQSQKGSMVSGDHSAPILASTLAVNRFNGMKLSLPLGPNVGDASDTPQHSLGFSKSPSRILETELEVTDNSSVDGSTSDEGPLYGFDLQLVCKGFGADALATDLYVLGDTPSPLCSLPPTEPSADPHVDWIFQKVKDMSYCLGMSCEGYEDQLQALLIAIKSGHPLLARSAMKQDRELKKLACSINYDAREGSACRGRHKDRVNLGNP</sequence>
<protein>
    <submittedName>
        <fullName evidence="2">Uncharacterized protein</fullName>
    </submittedName>
</protein>
<evidence type="ECO:0000256" key="1">
    <source>
        <dbReference type="SAM" id="MobiDB-lite"/>
    </source>
</evidence>
<organism evidence="2 3">
    <name type="scientific">Carya illinoinensis</name>
    <name type="common">Pecan</name>
    <dbReference type="NCBI Taxonomy" id="32201"/>
    <lineage>
        <taxon>Eukaryota</taxon>
        <taxon>Viridiplantae</taxon>
        <taxon>Streptophyta</taxon>
        <taxon>Embryophyta</taxon>
        <taxon>Tracheophyta</taxon>
        <taxon>Spermatophyta</taxon>
        <taxon>Magnoliopsida</taxon>
        <taxon>eudicotyledons</taxon>
        <taxon>Gunneridae</taxon>
        <taxon>Pentapetalae</taxon>
        <taxon>rosids</taxon>
        <taxon>fabids</taxon>
        <taxon>Fagales</taxon>
        <taxon>Juglandaceae</taxon>
        <taxon>Carya</taxon>
    </lineage>
</organism>
<dbReference type="Proteomes" id="UP000811246">
    <property type="component" value="Chromosome 12"/>
</dbReference>
<feature type="region of interest" description="Disordered" evidence="1">
    <location>
        <begin position="154"/>
        <end position="176"/>
    </location>
</feature>
<reference evidence="2" key="1">
    <citation type="submission" date="2021-01" db="EMBL/GenBank/DDBJ databases">
        <authorList>
            <person name="Lovell J.T."/>
            <person name="Bentley N."/>
            <person name="Bhattarai G."/>
            <person name="Jenkins J.W."/>
            <person name="Sreedasyam A."/>
            <person name="Alarcon Y."/>
            <person name="Bock C."/>
            <person name="Boston L."/>
            <person name="Carlson J."/>
            <person name="Cervantes K."/>
            <person name="Clermont K."/>
            <person name="Krom N."/>
            <person name="Kubenka K."/>
            <person name="Mamidi S."/>
            <person name="Mattison C."/>
            <person name="Monteros M."/>
            <person name="Pisani C."/>
            <person name="Plott C."/>
            <person name="Rajasekar S."/>
            <person name="Rhein H.S."/>
            <person name="Rohla C."/>
            <person name="Song M."/>
            <person name="Hilaire R.S."/>
            <person name="Shu S."/>
            <person name="Wells L."/>
            <person name="Wang X."/>
            <person name="Webber J."/>
            <person name="Heerema R.J."/>
            <person name="Klein P."/>
            <person name="Conner P."/>
            <person name="Grauke L."/>
            <person name="Grimwood J."/>
            <person name="Schmutz J."/>
            <person name="Randall J.J."/>
        </authorList>
    </citation>
    <scope>NUCLEOTIDE SEQUENCE</scope>
    <source>
        <tissue evidence="2">Leaf</tissue>
    </source>
</reference>
<name>A0A922DHE3_CARIL</name>
<comment type="caution">
    <text evidence="2">The sequence shown here is derived from an EMBL/GenBank/DDBJ whole genome shotgun (WGS) entry which is preliminary data.</text>
</comment>